<gene>
    <name evidence="1" type="primary">ubiT</name>
    <name evidence="3" type="ORF">OS133_04505</name>
    <name evidence="4" type="ORF">OS134_08465</name>
</gene>
<evidence type="ECO:0000313" key="4">
    <source>
        <dbReference type="EMBL" id="MDW4824084.1"/>
    </source>
</evidence>
<keyword evidence="1" id="KW-0831">Ubiquinone biosynthesis</keyword>
<evidence type="ECO:0000313" key="5">
    <source>
        <dbReference type="Proteomes" id="UP001259340"/>
    </source>
</evidence>
<dbReference type="Gene3D" id="3.30.1050.10">
    <property type="entry name" value="SCP2 sterol-binding domain"/>
    <property type="match status" value="1"/>
</dbReference>
<keyword evidence="6" id="KW-1185">Reference proteome</keyword>
<evidence type="ECO:0000259" key="2">
    <source>
        <dbReference type="Pfam" id="PF02036"/>
    </source>
</evidence>
<sequence>MQGFSVNKLAQQILEIGPKAIARPLAIVPFELKAQLLKRILSLLLAEQAADDELEFFDGRWVAINIEDLGLTFEVTYDRVWQIRPLEASEVTFTAQSKDLLLIAAAKEDPDSLFFQRKLCIEGDTELGLEVKNLLLSVEFDAMPAGLKIAVEKSALALQTLQAKAEPKFA</sequence>
<dbReference type="HAMAP" id="MF_02231">
    <property type="entry name" value="UbiT"/>
    <property type="match status" value="1"/>
</dbReference>
<accession>A0AAW8NID5</accession>
<dbReference type="InterPro" id="IPR016830">
    <property type="entry name" value="UbiT"/>
</dbReference>
<evidence type="ECO:0000256" key="1">
    <source>
        <dbReference type="HAMAP-Rule" id="MF_02231"/>
    </source>
</evidence>
<dbReference type="SUPFAM" id="SSF55718">
    <property type="entry name" value="SCP-like"/>
    <property type="match status" value="1"/>
</dbReference>
<organism evidence="3 5">
    <name type="scientific">Shewanella fidelis</name>
    <dbReference type="NCBI Taxonomy" id="173509"/>
    <lineage>
        <taxon>Bacteria</taxon>
        <taxon>Pseudomonadati</taxon>
        <taxon>Pseudomonadota</taxon>
        <taxon>Gammaproteobacteria</taxon>
        <taxon>Alteromonadales</taxon>
        <taxon>Shewanellaceae</taxon>
        <taxon>Shewanella</taxon>
    </lineage>
</organism>
<dbReference type="InterPro" id="IPR036527">
    <property type="entry name" value="SCP2_sterol-bd_dom_sf"/>
</dbReference>
<dbReference type="AlphaFoldDB" id="A0AAW8NID5"/>
<evidence type="ECO:0000313" key="3">
    <source>
        <dbReference type="EMBL" id="MDR8522943.1"/>
    </source>
</evidence>
<proteinExistence type="inferred from homology"/>
<dbReference type="EMBL" id="JAPMLD010000003">
    <property type="protein sequence ID" value="MDW4824084.1"/>
    <property type="molecule type" value="Genomic_DNA"/>
</dbReference>
<feature type="domain" description="SCP2" evidence="2">
    <location>
        <begin position="40"/>
        <end position="135"/>
    </location>
</feature>
<dbReference type="InterPro" id="IPR003033">
    <property type="entry name" value="SCP2_sterol-bd_dom"/>
</dbReference>
<comment type="function">
    <text evidence="1">Required for O(2)-independent ubiquinone (coenzyme Q) biosynthesis. Likely functions as an accessory factor.</text>
</comment>
<dbReference type="RefSeq" id="WP_028769102.1">
    <property type="nucleotide sequence ID" value="NZ_JAPMLA010000003.1"/>
</dbReference>
<dbReference type="Proteomes" id="UP001271263">
    <property type="component" value="Unassembled WGS sequence"/>
</dbReference>
<comment type="pathway">
    <text evidence="1">Cofactor biosynthesis; ubiquinone biosynthesis.</text>
</comment>
<dbReference type="GO" id="GO:0006744">
    <property type="term" value="P:ubiquinone biosynthetic process"/>
    <property type="evidence" value="ECO:0007669"/>
    <property type="project" value="UniProtKB-UniRule"/>
</dbReference>
<reference evidence="3" key="2">
    <citation type="submission" date="2022-11" db="EMBL/GenBank/DDBJ databases">
        <title>Prophages regulate Shewanella fidelis motility and biofilm formation: implications for gut colonization dynamics in Ciona robusta.</title>
        <authorList>
            <person name="Natarajan O."/>
            <person name="Gibboney S.L."/>
            <person name="Young M.N."/>
            <person name="Lim S.J."/>
            <person name="Pluta N."/>
            <person name="Atkinson C.G.F."/>
            <person name="Leigh B.A."/>
            <person name="Liberti A."/>
            <person name="Kees E."/>
            <person name="Breitbart M."/>
            <person name="Gralnick J."/>
            <person name="Dishaw L.J."/>
        </authorList>
    </citation>
    <scope>NUCLEOTIDE SEQUENCE</scope>
    <source>
        <strain evidence="3">3313</strain>
    </source>
</reference>
<protein>
    <recommendedName>
        <fullName evidence="1">Ubiquinone biosynthesis accessory factor UbiT</fullName>
    </recommendedName>
</protein>
<dbReference type="Pfam" id="PF02036">
    <property type="entry name" value="SCP2"/>
    <property type="match status" value="1"/>
</dbReference>
<comment type="similarity">
    <text evidence="1">Belongs to the UbiT family.</text>
</comment>
<dbReference type="Proteomes" id="UP001259340">
    <property type="component" value="Unassembled WGS sequence"/>
</dbReference>
<evidence type="ECO:0000313" key="6">
    <source>
        <dbReference type="Proteomes" id="UP001271263"/>
    </source>
</evidence>
<reference evidence="4 6" key="1">
    <citation type="journal article" date="2022" name="bioRxiv">
        <title>Prophages regulate Shewanella fidelis 3313 motility and biofilm formation: implications for gut colonization dynamics in Ciona robusta.</title>
        <authorList>
            <person name="Natarajan O."/>
            <person name="Gibboney S.L."/>
            <person name="Young M.N."/>
            <person name="Lim S.J."/>
            <person name="Pluta N."/>
            <person name="Atkinson C.G."/>
            <person name="Leigh B.A."/>
            <person name="Liberti A."/>
            <person name="Kees E.D."/>
            <person name="Breitbart M."/>
            <person name="Gralnick J.A."/>
            <person name="Dishaw L.J."/>
        </authorList>
    </citation>
    <scope>NUCLEOTIDE SEQUENCE [LARGE SCALE GENOMIC DNA]</scope>
    <source>
        <strain evidence="4 6">JG4066</strain>
    </source>
</reference>
<dbReference type="PIRSF" id="PIRSF025550">
    <property type="entry name" value="UCP025550_lpd_carrier"/>
    <property type="match status" value="1"/>
</dbReference>
<name>A0AAW8NID5_9GAMM</name>
<comment type="caution">
    <text evidence="3">The sequence shown here is derived from an EMBL/GenBank/DDBJ whole genome shotgun (WGS) entry which is preliminary data.</text>
</comment>
<dbReference type="EMBL" id="JAPMLE010000001">
    <property type="protein sequence ID" value="MDR8522943.1"/>
    <property type="molecule type" value="Genomic_DNA"/>
</dbReference>